<keyword evidence="1" id="KW-0732">Signal</keyword>
<dbReference type="EMBL" id="JALNUB010000003">
    <property type="protein sequence ID" value="MCK8141337.1"/>
    <property type="molecule type" value="Genomic_DNA"/>
</dbReference>
<accession>A0A9X2BKP3</accession>
<dbReference type="RefSeq" id="WP_248427845.1">
    <property type="nucleotide sequence ID" value="NZ_JALNUB010000003.1"/>
</dbReference>
<dbReference type="Proteomes" id="UP001139260">
    <property type="component" value="Unassembled WGS sequence"/>
</dbReference>
<organism evidence="2 3">
    <name type="scientific">Flavobacterium pygoscelis</name>
    <dbReference type="NCBI Taxonomy" id="2893176"/>
    <lineage>
        <taxon>Bacteria</taxon>
        <taxon>Pseudomonadati</taxon>
        <taxon>Bacteroidota</taxon>
        <taxon>Flavobacteriia</taxon>
        <taxon>Flavobacteriales</taxon>
        <taxon>Flavobacteriaceae</taxon>
        <taxon>Flavobacterium</taxon>
    </lineage>
</organism>
<protein>
    <submittedName>
        <fullName evidence="2">Uncharacterized protein</fullName>
    </submittedName>
</protein>
<sequence length="419" mass="48036">MKKIFLIILLLNVITSNSFAQKADTEKKKVKITIPKSDFYKNIKTYNIIIQGDDTWDKKYADKNKMTYEKNTTKNTIEDYTKKDTINPDVRVLMGYKGPTYKKSSNGQFVLDGDFKYLVLGKNNEIIYEKGSNATMYSPTFNGKAYQSLTNDLNNIAYKYLNDNNIISVEKEYSINYGIFEKVEEFPELVEFNTKTTEFLGKIEANTLDKNYLTDLEKFYLGYIGKEYKKLKVKDYNKVVYLNLSLTALFLSNFDKSIEYLENAKQGAGMMSMWPTYTKEIIDGFVTVNSSISGAKVANLSYDSAYQINIDGTVTQSGRTQTGKLKVDRFPNLAEGSILNDNDPTEAKVWIYKDNGEVDFIKVDDKTSIKTNDGIELIFIPYNNKFILVEKTNDSCYKKFESSSAIIYCKQGDKYVIKK</sequence>
<gene>
    <name evidence="2" type="ORF">MW871_05470</name>
</gene>
<evidence type="ECO:0000313" key="2">
    <source>
        <dbReference type="EMBL" id="MCK8141337.1"/>
    </source>
</evidence>
<evidence type="ECO:0000256" key="1">
    <source>
        <dbReference type="SAM" id="SignalP"/>
    </source>
</evidence>
<dbReference type="AlphaFoldDB" id="A0A9X2BKP3"/>
<comment type="caution">
    <text evidence="2">The sequence shown here is derived from an EMBL/GenBank/DDBJ whole genome shotgun (WGS) entry which is preliminary data.</text>
</comment>
<keyword evidence="3" id="KW-1185">Reference proteome</keyword>
<name>A0A9X2BKP3_9FLAO</name>
<feature type="chain" id="PRO_5040738225" evidence="1">
    <location>
        <begin position="21"/>
        <end position="419"/>
    </location>
</feature>
<feature type="signal peptide" evidence="1">
    <location>
        <begin position="1"/>
        <end position="20"/>
    </location>
</feature>
<reference evidence="2" key="1">
    <citation type="submission" date="2022-04" db="EMBL/GenBank/DDBJ databases">
        <title>Flavobacterium pygoscelis sp. nov. isolated from Chinstrap chick (Pygoscelis antarcticus).</title>
        <authorList>
            <person name="Irgang R."/>
            <person name="Poblete-Morales M."/>
            <person name="Avendano-Herrera R."/>
        </authorList>
    </citation>
    <scope>NUCLEOTIDE SEQUENCE</scope>
    <source>
        <strain evidence="2">I-SCBP12n</strain>
    </source>
</reference>
<proteinExistence type="predicted"/>
<evidence type="ECO:0000313" key="3">
    <source>
        <dbReference type="Proteomes" id="UP001139260"/>
    </source>
</evidence>